<comment type="caution">
    <text evidence="1">The sequence shown here is derived from an EMBL/GenBank/DDBJ whole genome shotgun (WGS) entry which is preliminary data.</text>
</comment>
<organism evidence="1 2">
    <name type="scientific">Populus trichocarpa</name>
    <name type="common">Western balsam poplar</name>
    <name type="synonym">Populus balsamifera subsp. trichocarpa</name>
    <dbReference type="NCBI Taxonomy" id="3694"/>
    <lineage>
        <taxon>Eukaryota</taxon>
        <taxon>Viridiplantae</taxon>
        <taxon>Streptophyta</taxon>
        <taxon>Embryophyta</taxon>
        <taxon>Tracheophyta</taxon>
        <taxon>Spermatophyta</taxon>
        <taxon>Magnoliopsida</taxon>
        <taxon>eudicotyledons</taxon>
        <taxon>Gunneridae</taxon>
        <taxon>Pentapetalae</taxon>
        <taxon>rosids</taxon>
        <taxon>fabids</taxon>
        <taxon>Malpighiales</taxon>
        <taxon>Salicaceae</taxon>
        <taxon>Saliceae</taxon>
        <taxon>Populus</taxon>
    </lineage>
</organism>
<dbReference type="Proteomes" id="UP000006729">
    <property type="component" value="Chromosome 3"/>
</dbReference>
<name>A0ACC0T7X0_POPTR</name>
<keyword evidence="2" id="KW-1185">Reference proteome</keyword>
<gene>
    <name evidence="1" type="ORF">POPTR_003G038525v4</name>
</gene>
<reference evidence="1 2" key="1">
    <citation type="journal article" date="2006" name="Science">
        <title>The genome of black cottonwood, Populus trichocarpa (Torr. &amp; Gray).</title>
        <authorList>
            <person name="Tuskan G.A."/>
            <person name="Difazio S."/>
            <person name="Jansson S."/>
            <person name="Bohlmann J."/>
            <person name="Grigoriev I."/>
            <person name="Hellsten U."/>
            <person name="Putnam N."/>
            <person name="Ralph S."/>
            <person name="Rombauts S."/>
            <person name="Salamov A."/>
            <person name="Schein J."/>
            <person name="Sterck L."/>
            <person name="Aerts A."/>
            <person name="Bhalerao R.R."/>
            <person name="Bhalerao R.P."/>
            <person name="Blaudez D."/>
            <person name="Boerjan W."/>
            <person name="Brun A."/>
            <person name="Brunner A."/>
            <person name="Busov V."/>
            <person name="Campbell M."/>
            <person name="Carlson J."/>
            <person name="Chalot M."/>
            <person name="Chapman J."/>
            <person name="Chen G.L."/>
            <person name="Cooper D."/>
            <person name="Coutinho P.M."/>
            <person name="Couturier J."/>
            <person name="Covert S."/>
            <person name="Cronk Q."/>
            <person name="Cunningham R."/>
            <person name="Davis J."/>
            <person name="Degroeve S."/>
            <person name="Dejardin A."/>
            <person name="Depamphilis C."/>
            <person name="Detter J."/>
            <person name="Dirks B."/>
            <person name="Dubchak I."/>
            <person name="Duplessis S."/>
            <person name="Ehlting J."/>
            <person name="Ellis B."/>
            <person name="Gendler K."/>
            <person name="Goodstein D."/>
            <person name="Gribskov M."/>
            <person name="Grimwood J."/>
            <person name="Groover A."/>
            <person name="Gunter L."/>
            <person name="Hamberger B."/>
            <person name="Heinze B."/>
            <person name="Helariutta Y."/>
            <person name="Henrissat B."/>
            <person name="Holligan D."/>
            <person name="Holt R."/>
            <person name="Huang W."/>
            <person name="Islam-Faridi N."/>
            <person name="Jones S."/>
            <person name="Jones-Rhoades M."/>
            <person name="Jorgensen R."/>
            <person name="Joshi C."/>
            <person name="Kangasjarvi J."/>
            <person name="Karlsson J."/>
            <person name="Kelleher C."/>
            <person name="Kirkpatrick R."/>
            <person name="Kirst M."/>
            <person name="Kohler A."/>
            <person name="Kalluri U."/>
            <person name="Larimer F."/>
            <person name="Leebens-Mack J."/>
            <person name="Leple J.C."/>
            <person name="Locascio P."/>
            <person name="Lou Y."/>
            <person name="Lucas S."/>
            <person name="Martin F."/>
            <person name="Montanini B."/>
            <person name="Napoli C."/>
            <person name="Nelson D.R."/>
            <person name="Nelson C."/>
            <person name="Nieminen K."/>
            <person name="Nilsson O."/>
            <person name="Pereda V."/>
            <person name="Peter G."/>
            <person name="Philippe R."/>
            <person name="Pilate G."/>
            <person name="Poliakov A."/>
            <person name="Razumovskaya J."/>
            <person name="Richardson P."/>
            <person name="Rinaldi C."/>
            <person name="Ritland K."/>
            <person name="Rouze P."/>
            <person name="Ryaboy D."/>
            <person name="Schmutz J."/>
            <person name="Schrader J."/>
            <person name="Segerman B."/>
            <person name="Shin H."/>
            <person name="Siddiqui A."/>
            <person name="Sterky F."/>
            <person name="Terry A."/>
            <person name="Tsai C.J."/>
            <person name="Uberbacher E."/>
            <person name="Unneberg P."/>
            <person name="Vahala J."/>
            <person name="Wall K."/>
            <person name="Wessler S."/>
            <person name="Yang G."/>
            <person name="Yin T."/>
            <person name="Douglas C."/>
            <person name="Marra M."/>
            <person name="Sandberg G."/>
            <person name="Van de Peer Y."/>
            <person name="Rokhsar D."/>
        </authorList>
    </citation>
    <scope>NUCLEOTIDE SEQUENCE [LARGE SCALE GENOMIC DNA]</scope>
    <source>
        <strain evidence="2">cv. Nisqually</strain>
    </source>
</reference>
<protein>
    <submittedName>
        <fullName evidence="1">Uncharacterized protein</fullName>
    </submittedName>
</protein>
<accession>A0ACC0T7X0</accession>
<evidence type="ECO:0000313" key="2">
    <source>
        <dbReference type="Proteomes" id="UP000006729"/>
    </source>
</evidence>
<sequence>MWPAFWTVEIGNALSGKVLFMLNSSSSIFRRDCRICSVAWDFCASSSIRSIKAASGMILV</sequence>
<proteinExistence type="predicted"/>
<dbReference type="EMBL" id="CM009292">
    <property type="protein sequence ID" value="KAI9397453.1"/>
    <property type="molecule type" value="Genomic_DNA"/>
</dbReference>
<evidence type="ECO:0000313" key="1">
    <source>
        <dbReference type="EMBL" id="KAI9397453.1"/>
    </source>
</evidence>